<gene>
    <name evidence="1" type="ORF">CK203_104929</name>
</gene>
<name>A0A438CQZ2_VITVI</name>
<accession>A0A438CQZ2</accession>
<organism evidence="1 2">
    <name type="scientific">Vitis vinifera</name>
    <name type="common">Grape</name>
    <dbReference type="NCBI Taxonomy" id="29760"/>
    <lineage>
        <taxon>Eukaryota</taxon>
        <taxon>Viridiplantae</taxon>
        <taxon>Streptophyta</taxon>
        <taxon>Embryophyta</taxon>
        <taxon>Tracheophyta</taxon>
        <taxon>Spermatophyta</taxon>
        <taxon>Magnoliopsida</taxon>
        <taxon>eudicotyledons</taxon>
        <taxon>Gunneridae</taxon>
        <taxon>Pentapetalae</taxon>
        <taxon>rosids</taxon>
        <taxon>Vitales</taxon>
        <taxon>Vitaceae</taxon>
        <taxon>Viteae</taxon>
        <taxon>Vitis</taxon>
    </lineage>
</organism>
<protein>
    <submittedName>
        <fullName evidence="1">Uncharacterized protein</fullName>
    </submittedName>
</protein>
<evidence type="ECO:0000313" key="1">
    <source>
        <dbReference type="EMBL" id="RVW25635.1"/>
    </source>
</evidence>
<comment type="caution">
    <text evidence="1">The sequence shown here is derived from an EMBL/GenBank/DDBJ whole genome shotgun (WGS) entry which is preliminary data.</text>
</comment>
<dbReference type="Proteomes" id="UP000288805">
    <property type="component" value="Unassembled WGS sequence"/>
</dbReference>
<reference evidence="1 2" key="1">
    <citation type="journal article" date="2018" name="PLoS Genet.">
        <title>Population sequencing reveals clonal diversity and ancestral inbreeding in the grapevine cultivar Chardonnay.</title>
        <authorList>
            <person name="Roach M.J."/>
            <person name="Johnson D.L."/>
            <person name="Bohlmann J."/>
            <person name="van Vuuren H.J."/>
            <person name="Jones S.J."/>
            <person name="Pretorius I.S."/>
            <person name="Schmidt S.A."/>
            <person name="Borneman A.R."/>
        </authorList>
    </citation>
    <scope>NUCLEOTIDE SEQUENCE [LARGE SCALE GENOMIC DNA]</scope>
    <source>
        <strain evidence="2">cv. Chardonnay</strain>
        <tissue evidence="1">Leaf</tissue>
    </source>
</reference>
<dbReference type="EMBL" id="QGNW01002074">
    <property type="protein sequence ID" value="RVW25635.1"/>
    <property type="molecule type" value="Genomic_DNA"/>
</dbReference>
<evidence type="ECO:0000313" key="2">
    <source>
        <dbReference type="Proteomes" id="UP000288805"/>
    </source>
</evidence>
<sequence>MAAMNAWLSFPSNTESFNHELAIRRFCPARIEQEQGGGEWEDGMNEIDQPWSPYNAVSPPCLAALRKMNSSIASLIWMATTTTAMMITRPSKANKGLIIIFKGMKPLKCLRWWMRAMKMQGWWLRGGSWRWHRPDAKHGRGEPWVDQGLQLVHSLLACAEAVGLPGHPACRLHAQPDMEVC</sequence>
<dbReference type="AlphaFoldDB" id="A0A438CQZ2"/>
<proteinExistence type="predicted"/>